<reference evidence="1 2" key="1">
    <citation type="submission" date="2009-05" db="EMBL/GenBank/DDBJ databases">
        <authorList>
            <person name="Setubal J.C."/>
            <person name="Boyle S."/>
            <person name="Crasta O.R."/>
            <person name="Gillespie J.J."/>
            <person name="Kenyon R.W."/>
            <person name="Lu J."/>
            <person name="Mane S."/>
            <person name="Nagrani S."/>
            <person name="Shallom J.M."/>
            <person name="Shallom S."/>
            <person name="Shukla M."/>
            <person name="Snyder E.E."/>
            <person name="Sobral B.W."/>
            <person name="Wattam A.R."/>
            <person name="Will R."/>
            <person name="Williams K."/>
            <person name="Yoo H."/>
            <person name="Munk C."/>
            <person name="Tapia R."/>
            <person name="Green L."/>
            <person name="Rogers Y."/>
            <person name="Detter J.C."/>
            <person name="Bruce D."/>
            <person name="Brettin T.S."/>
            <person name="Tsolis R."/>
        </authorList>
    </citation>
    <scope>NUCLEOTIDE SEQUENCE [LARGE SCALE GENOMIC DNA]</scope>
    <source>
        <strain evidence="1 2">LMG 3301</strain>
    </source>
</reference>
<protein>
    <submittedName>
        <fullName evidence="1">Uncharacterized protein</fullName>
    </submittedName>
</protein>
<dbReference type="AlphaFoldDB" id="C4WIV5"/>
<dbReference type="Proteomes" id="UP000004386">
    <property type="component" value="Unassembled WGS sequence"/>
</dbReference>
<proteinExistence type="predicted"/>
<dbReference type="EMBL" id="ACQA01000001">
    <property type="protein sequence ID" value="EEQ95756.1"/>
    <property type="molecule type" value="Genomic_DNA"/>
</dbReference>
<dbReference type="HOGENOM" id="CLU_3138404_0_0_5"/>
<gene>
    <name evidence="1" type="ORF">OINT_1001149</name>
</gene>
<accession>C4WIV5</accession>
<name>C4WIV5_9HYPH</name>
<sequence>MNGLYFAGLIKGTPERGKVSPCAPYNFLFMSAINDTIIGSVMVIYYEEM</sequence>
<evidence type="ECO:0000313" key="2">
    <source>
        <dbReference type="Proteomes" id="UP000004386"/>
    </source>
</evidence>
<evidence type="ECO:0000313" key="1">
    <source>
        <dbReference type="EMBL" id="EEQ95756.1"/>
    </source>
</evidence>
<comment type="caution">
    <text evidence="1">The sequence shown here is derived from an EMBL/GenBank/DDBJ whole genome shotgun (WGS) entry which is preliminary data.</text>
</comment>
<organism evidence="1 2">
    <name type="scientific">Brucella intermedia LMG 3301</name>
    <dbReference type="NCBI Taxonomy" id="641118"/>
    <lineage>
        <taxon>Bacteria</taxon>
        <taxon>Pseudomonadati</taxon>
        <taxon>Pseudomonadota</taxon>
        <taxon>Alphaproteobacteria</taxon>
        <taxon>Hyphomicrobiales</taxon>
        <taxon>Brucellaceae</taxon>
        <taxon>Brucella/Ochrobactrum group</taxon>
        <taxon>Brucella</taxon>
    </lineage>
</organism>